<evidence type="ECO:0000313" key="14">
    <source>
        <dbReference type="Proteomes" id="UP000619265"/>
    </source>
</evidence>
<dbReference type="AlphaFoldDB" id="A0A833TP76"/>
<dbReference type="GO" id="GO:0015293">
    <property type="term" value="F:symporter activity"/>
    <property type="evidence" value="ECO:0007669"/>
    <property type="project" value="UniProtKB-KW"/>
</dbReference>
<dbReference type="Pfam" id="PF01490">
    <property type="entry name" value="Aa_trans"/>
    <property type="match status" value="1"/>
</dbReference>
<evidence type="ECO:0000256" key="8">
    <source>
        <dbReference type="ARBA" id="ARBA00023136"/>
    </source>
</evidence>
<comment type="function">
    <text evidence="10">Carrier protein involved in proton-driven auxin influx. Mediates the formation of auxin gradient from developing leaves (site of auxin biosynthesis) to tips by contributing to the loading of auxin in vascular tissues and facilitating acropetal (base to tip) auxin transport within inner tissues of the root apex, and basipetal (tip to base) auxin transport within outer tissues of the root apex. May be involved in lateral roots and nodules formation.</text>
</comment>
<name>A0A833TP76_JUGRE</name>
<proteinExistence type="inferred from homology"/>
<evidence type="ECO:0000256" key="5">
    <source>
        <dbReference type="ARBA" id="ARBA00022847"/>
    </source>
</evidence>
<evidence type="ECO:0000256" key="2">
    <source>
        <dbReference type="ARBA" id="ARBA00005590"/>
    </source>
</evidence>
<dbReference type="InterPro" id="IPR013057">
    <property type="entry name" value="AA_transpt_TM"/>
</dbReference>
<dbReference type="GO" id="GO:0012505">
    <property type="term" value="C:endomembrane system"/>
    <property type="evidence" value="ECO:0007669"/>
    <property type="project" value="UniProtKB-SubCell"/>
</dbReference>
<keyword evidence="8 11" id="KW-0472">Membrane</keyword>
<keyword evidence="3" id="KW-0813">Transport</keyword>
<feature type="transmembrane region" description="Helical" evidence="11">
    <location>
        <begin position="266"/>
        <end position="289"/>
    </location>
</feature>
<feature type="transmembrane region" description="Helical" evidence="11">
    <location>
        <begin position="428"/>
        <end position="455"/>
    </location>
</feature>
<feature type="transmembrane region" description="Helical" evidence="11">
    <location>
        <begin position="309"/>
        <end position="329"/>
    </location>
</feature>
<evidence type="ECO:0000256" key="1">
    <source>
        <dbReference type="ARBA" id="ARBA00004127"/>
    </source>
</evidence>
<keyword evidence="6" id="KW-0029">Amino-acid transport</keyword>
<dbReference type="PANTHER" id="PTHR48017">
    <property type="entry name" value="OS05G0424000 PROTEIN-RELATED"/>
    <property type="match status" value="1"/>
</dbReference>
<evidence type="ECO:0000313" key="13">
    <source>
        <dbReference type="EMBL" id="KAF5444732.1"/>
    </source>
</evidence>
<keyword evidence="9" id="KW-0927">Auxin signaling pathway</keyword>
<feature type="transmembrane region" description="Helical" evidence="11">
    <location>
        <begin position="371"/>
        <end position="391"/>
    </location>
</feature>
<comment type="subcellular location">
    <subcellularLocation>
        <location evidence="1">Endomembrane system</location>
        <topology evidence="1">Multi-pass membrane protein</topology>
    </subcellularLocation>
</comment>
<dbReference type="EMBL" id="LIHL02000015">
    <property type="protein sequence ID" value="KAF5444732.1"/>
    <property type="molecule type" value="Genomic_DNA"/>
</dbReference>
<feature type="transmembrane region" description="Helical" evidence="11">
    <location>
        <begin position="49"/>
        <end position="72"/>
    </location>
</feature>
<dbReference type="Gramene" id="Jr15_02910_p1">
    <property type="protein sequence ID" value="cds.Jr15_02910_p1"/>
    <property type="gene ID" value="Jr15_02910"/>
</dbReference>
<feature type="transmembrane region" description="Helical" evidence="11">
    <location>
        <begin position="21"/>
        <end position="43"/>
    </location>
</feature>
<evidence type="ECO:0000256" key="6">
    <source>
        <dbReference type="ARBA" id="ARBA00022970"/>
    </source>
</evidence>
<protein>
    <recommendedName>
        <fullName evidence="12">Amino acid transporter transmembrane domain-containing protein</fullName>
    </recommendedName>
</protein>
<dbReference type="Proteomes" id="UP000619265">
    <property type="component" value="Unassembled WGS sequence"/>
</dbReference>
<evidence type="ECO:0000256" key="9">
    <source>
        <dbReference type="ARBA" id="ARBA00023294"/>
    </source>
</evidence>
<keyword evidence="5" id="KW-0769">Symport</keyword>
<feature type="transmembrane region" description="Helical" evidence="11">
    <location>
        <begin position="397"/>
        <end position="416"/>
    </location>
</feature>
<evidence type="ECO:0000259" key="12">
    <source>
        <dbReference type="Pfam" id="PF01490"/>
    </source>
</evidence>
<sequence>MTNYLQTYQGDDHGRQRRTGNVWMVSAIILAAVTGNGFLPLAWAMAQLGWISGPLVMLFFFAVTVSTSFFISECYDHQSHVEPTLGFQGAIRTFLGEIHVLMYRIVHGLNLFGLTIGDIIASSLSMMALMKFHCFDVNHGKDGCHMNINSFMIAIGFLQVFLSQIPAFDQLWQLFYVEPFLSFIYSTFLIALGIAKISETGEFRGSLTGISIGTVSLFGKGKISRIFLAVGDIAFAYRDYSANTICEVQEKVESPPLGLKKIMKKAIMISSAFMTFMYMLCSCVSYAAFGDHSTPRDLLADLGFGFNNLYNWLLVTANVALVIQCVGAYQVHSRALSDVIEDAVTKRFPAQITREIIIPSFRPYKLNLFRLVWRTIFALTTTLIAMLLPFFNDVVGLIGALGFWPLTVYFPVQMYIEKNKIPKWSTKWILLQIMSVLCLIVSIAAAAGSIAGFVLDLETYKPFKTND</sequence>
<comment type="similarity">
    <text evidence="2">Belongs to the amino acid/polyamine transporter 2 family. Amino acid/auxin permease (AAAP) (TC 2.A.18.1) subfamily.</text>
</comment>
<feature type="domain" description="Amino acid transporter transmembrane" evidence="12">
    <location>
        <begin position="19"/>
        <end position="453"/>
    </location>
</feature>
<feature type="transmembrane region" description="Helical" evidence="11">
    <location>
        <begin position="111"/>
        <end position="130"/>
    </location>
</feature>
<reference evidence="13" key="2">
    <citation type="submission" date="2020-03" db="EMBL/GenBank/DDBJ databases">
        <title>Walnut 2.0.</title>
        <authorList>
            <person name="Marrano A."/>
            <person name="Britton M."/>
            <person name="Zimin A.V."/>
            <person name="Zaini P.A."/>
            <person name="Workman R."/>
            <person name="Puiu D."/>
            <person name="Bianco L."/>
            <person name="Allen B.J."/>
            <person name="Troggio M."/>
            <person name="Leslie C.A."/>
            <person name="Timp W."/>
            <person name="Dendekar A."/>
            <person name="Salzberg S.L."/>
            <person name="Neale D.B."/>
        </authorList>
    </citation>
    <scope>NUCLEOTIDE SEQUENCE</scope>
    <source>
        <tissue evidence="13">Leaves</tissue>
    </source>
</reference>
<evidence type="ECO:0000256" key="4">
    <source>
        <dbReference type="ARBA" id="ARBA00022692"/>
    </source>
</evidence>
<comment type="caution">
    <text evidence="13">The sequence shown here is derived from an EMBL/GenBank/DDBJ whole genome shotgun (WGS) entry which is preliminary data.</text>
</comment>
<evidence type="ECO:0000256" key="3">
    <source>
        <dbReference type="ARBA" id="ARBA00022448"/>
    </source>
</evidence>
<dbReference type="GO" id="GO:0009734">
    <property type="term" value="P:auxin-activated signaling pathway"/>
    <property type="evidence" value="ECO:0007669"/>
    <property type="project" value="UniProtKB-KW"/>
</dbReference>
<evidence type="ECO:0000256" key="11">
    <source>
        <dbReference type="SAM" id="Phobius"/>
    </source>
</evidence>
<gene>
    <name evidence="13" type="ORF">F2P56_033840</name>
</gene>
<keyword evidence="7 11" id="KW-1133">Transmembrane helix</keyword>
<evidence type="ECO:0000256" key="7">
    <source>
        <dbReference type="ARBA" id="ARBA00022989"/>
    </source>
</evidence>
<keyword evidence="4 11" id="KW-0812">Transmembrane</keyword>
<organism evidence="13 14">
    <name type="scientific">Juglans regia</name>
    <name type="common">English walnut</name>
    <dbReference type="NCBI Taxonomy" id="51240"/>
    <lineage>
        <taxon>Eukaryota</taxon>
        <taxon>Viridiplantae</taxon>
        <taxon>Streptophyta</taxon>
        <taxon>Embryophyta</taxon>
        <taxon>Tracheophyta</taxon>
        <taxon>Spermatophyta</taxon>
        <taxon>Magnoliopsida</taxon>
        <taxon>eudicotyledons</taxon>
        <taxon>Gunneridae</taxon>
        <taxon>Pentapetalae</taxon>
        <taxon>rosids</taxon>
        <taxon>fabids</taxon>
        <taxon>Fagales</taxon>
        <taxon>Juglandaceae</taxon>
        <taxon>Juglans</taxon>
    </lineage>
</organism>
<accession>A0A833TP76</accession>
<feature type="transmembrane region" description="Helical" evidence="11">
    <location>
        <begin position="174"/>
        <end position="195"/>
    </location>
</feature>
<evidence type="ECO:0000256" key="10">
    <source>
        <dbReference type="ARBA" id="ARBA00045588"/>
    </source>
</evidence>
<reference evidence="13" key="1">
    <citation type="submission" date="2015-10" db="EMBL/GenBank/DDBJ databases">
        <authorList>
            <person name="Martinez-Garcia P.J."/>
            <person name="Crepeau M.W."/>
            <person name="Puiu D."/>
            <person name="Gonzalez-Ibeas D."/>
            <person name="Whalen J."/>
            <person name="Stevens K."/>
            <person name="Paul R."/>
            <person name="Butterfield T."/>
            <person name="Britton M."/>
            <person name="Reagan R."/>
            <person name="Chakraborty S."/>
            <person name="Walawage S.L."/>
            <person name="Vasquez-Gross H.A."/>
            <person name="Cardeno C."/>
            <person name="Famula R."/>
            <person name="Pratt K."/>
            <person name="Kuruganti S."/>
            <person name="Aradhya M.K."/>
            <person name="Leslie C.A."/>
            <person name="Dandekar A.M."/>
            <person name="Salzberg S.L."/>
            <person name="Wegrzyn J.L."/>
            <person name="Langley C.H."/>
            <person name="Neale D.B."/>
        </authorList>
    </citation>
    <scope>NUCLEOTIDE SEQUENCE</scope>
    <source>
        <tissue evidence="13">Leaves</tissue>
    </source>
</reference>
<dbReference type="GO" id="GO:0006865">
    <property type="term" value="P:amino acid transport"/>
    <property type="evidence" value="ECO:0007669"/>
    <property type="project" value="UniProtKB-KW"/>
</dbReference>